<sequence length="331" mass="35583">MALAEDTLSLSNLNDAPHAYLFVPYNADIEADDDELGAIIRLGEFSDIEELASSDGYLDEYYPKQHIDDANAEGLSPTHSASGSEEKHKGILLACDGRILVMAREKMYLETAYYHQNTTGDNNLVVGGTYTISVKGDIGITSTDGNITVKASSGEVILESGTNKDIIFRAGTDSNSGGTGTIYEYSKGHYKEIAGHEYKVSETENSFTTGTSNNFFFGAKSTINGDADFTLTAGGSATVKPILNLSLTGINVSYTASSTDLKDVYLKVRGIQTSSQALKTTLNNLKSEINAINSEVNEIRDDTVELQVCAEGISSKIGEIDSEIREIKSVM</sequence>
<proteinExistence type="predicted"/>
<name>A0ABY1NTB7_9HYPH</name>
<dbReference type="RefSeq" id="WP_155190583.1">
    <property type="nucleotide sequence ID" value="NZ_BAAAEA010000003.1"/>
</dbReference>
<dbReference type="Proteomes" id="UP001157914">
    <property type="component" value="Unassembled WGS sequence"/>
</dbReference>
<feature type="coiled-coil region" evidence="1">
    <location>
        <begin position="275"/>
        <end position="302"/>
    </location>
</feature>
<keyword evidence="3" id="KW-1185">Reference proteome</keyword>
<gene>
    <name evidence="2" type="ORF">SAMN06265374_1849</name>
</gene>
<evidence type="ECO:0000256" key="1">
    <source>
        <dbReference type="SAM" id="Coils"/>
    </source>
</evidence>
<organism evidence="2 3">
    <name type="scientific">Roseibium denhamense</name>
    <dbReference type="NCBI Taxonomy" id="76305"/>
    <lineage>
        <taxon>Bacteria</taxon>
        <taxon>Pseudomonadati</taxon>
        <taxon>Pseudomonadota</taxon>
        <taxon>Alphaproteobacteria</taxon>
        <taxon>Hyphomicrobiales</taxon>
        <taxon>Stappiaceae</taxon>
        <taxon>Roseibium</taxon>
    </lineage>
</organism>
<evidence type="ECO:0000313" key="2">
    <source>
        <dbReference type="EMBL" id="SMP17767.1"/>
    </source>
</evidence>
<keyword evidence="1" id="KW-0175">Coiled coil</keyword>
<comment type="caution">
    <text evidence="2">The sequence shown here is derived from an EMBL/GenBank/DDBJ whole genome shotgun (WGS) entry which is preliminary data.</text>
</comment>
<dbReference type="EMBL" id="FXTT01000002">
    <property type="protein sequence ID" value="SMP17767.1"/>
    <property type="molecule type" value="Genomic_DNA"/>
</dbReference>
<accession>A0ABY1NTB7</accession>
<reference evidence="2 3" key="1">
    <citation type="submission" date="2017-05" db="EMBL/GenBank/DDBJ databases">
        <authorList>
            <person name="Varghese N."/>
            <person name="Submissions S."/>
        </authorList>
    </citation>
    <scope>NUCLEOTIDE SEQUENCE [LARGE SCALE GENOMIC DNA]</scope>
    <source>
        <strain evidence="2 3">DSM 15949</strain>
    </source>
</reference>
<evidence type="ECO:0000313" key="3">
    <source>
        <dbReference type="Proteomes" id="UP001157914"/>
    </source>
</evidence>
<protein>
    <submittedName>
        <fullName evidence="2">Uncharacterized protein</fullName>
    </submittedName>
</protein>